<feature type="region of interest" description="Disordered" evidence="1">
    <location>
        <begin position="507"/>
        <end position="550"/>
    </location>
</feature>
<feature type="compositionally biased region" description="Low complexity" evidence="1">
    <location>
        <begin position="574"/>
        <end position="584"/>
    </location>
</feature>
<keyword evidence="2" id="KW-0472">Membrane</keyword>
<keyword evidence="5" id="KW-1185">Reference proteome</keyword>
<feature type="region of interest" description="Disordered" evidence="1">
    <location>
        <begin position="323"/>
        <end position="344"/>
    </location>
</feature>
<keyword evidence="2" id="KW-0812">Transmembrane</keyword>
<accession>A0A6P7UBF3</accession>
<organism evidence="5 6">
    <name type="scientific">Octopus sinensis</name>
    <name type="common">East Asian common octopus</name>
    <dbReference type="NCBI Taxonomy" id="2607531"/>
    <lineage>
        <taxon>Eukaryota</taxon>
        <taxon>Metazoa</taxon>
        <taxon>Spiralia</taxon>
        <taxon>Lophotrochozoa</taxon>
        <taxon>Mollusca</taxon>
        <taxon>Cephalopoda</taxon>
        <taxon>Coleoidea</taxon>
        <taxon>Octopodiformes</taxon>
        <taxon>Octopoda</taxon>
        <taxon>Incirrata</taxon>
        <taxon>Octopodidae</taxon>
        <taxon>Octopus</taxon>
    </lineage>
</organism>
<evidence type="ECO:0000256" key="3">
    <source>
        <dbReference type="SAM" id="SignalP"/>
    </source>
</evidence>
<protein>
    <submittedName>
        <fullName evidence="6">Uncharacterized protein LOC115232490 isoform X1</fullName>
    </submittedName>
</protein>
<feature type="compositionally biased region" description="Polar residues" evidence="1">
    <location>
        <begin position="509"/>
        <end position="535"/>
    </location>
</feature>
<dbReference type="Proteomes" id="UP000515154">
    <property type="component" value="Linkage group LG2"/>
</dbReference>
<dbReference type="AlphaFoldDB" id="A0A6P7UBF3"/>
<feature type="chain" id="PRO_5028335293" evidence="3">
    <location>
        <begin position="19"/>
        <end position="686"/>
    </location>
</feature>
<sequence length="686" mass="76966">MRGNIVVAILMLYLRIEAKCPQLENSILSMELESCKSLYYQTDNVGNLKCDGDRFDKEYLKIQIKNCSQSTAPKPSRECNSSYDSDKATEWTTNKEGPGAWIKFYFDAVYSISRISLYQRSGCWEQIENITVKTDNVQVRFKLTKNNMTDYLDTNVYNDILKLPPNVLSNYVEIQVNSVYSKCEGRLAKENVGLREISFLGFAPSICHINESTIENFMNDILINCTGRTGTLTHLKNGDVKLYLCDQPVEMETTADHLSTTESYNVPTISTKCPQLENSILSMELESCKSLYYQTDNVGNLKCDGDRFDKEYLKIQIKNCSQSTAPKPSRECNSSYDSDKATEWTTDEEGPGAWIKFYFDAVYSISRISLYQRSGCWEQIENITVKTDNVQVRFKLTKNNMTDYLDTNVYNDILKLPPNVLSNYVEIQVNSVYSKCEGRLAKENVGLREISFLGFAPSICHINESTIENFMNDILINCTGRTGTLTNLKNGDVKLYLCDQPEEMKTTADHLSTTESYSVPTISGSEPTGRENGQLSNTSNSSTFTTPSNKNSIFSTIIGNSMTTYSGSLKTDSETSISSTTVESQMSTSSEPPNTGSNGSKCICSCTEQIPETEAEIKERMENTRKELTVKKNATSRYIATKISAPDERVSSQTMGALAIIMLSVIAGLIIIPDILYLLKKMFDTL</sequence>
<dbReference type="SUPFAM" id="SSF49785">
    <property type="entry name" value="Galactose-binding domain-like"/>
    <property type="match status" value="2"/>
</dbReference>
<feature type="compositionally biased region" description="Polar residues" evidence="1">
    <location>
        <begin position="585"/>
        <end position="598"/>
    </location>
</feature>
<evidence type="ECO:0000313" key="5">
    <source>
        <dbReference type="Proteomes" id="UP000515154"/>
    </source>
</evidence>
<name>A0A6P7UBF3_9MOLL</name>
<dbReference type="RefSeq" id="XP_029658251.1">
    <property type="nucleotide sequence ID" value="XM_029802391.2"/>
</dbReference>
<dbReference type="Gene3D" id="2.60.120.260">
    <property type="entry name" value="Galactose-binding domain-like"/>
    <property type="match status" value="2"/>
</dbReference>
<keyword evidence="2" id="KW-1133">Transmembrane helix</keyword>
<dbReference type="InterPro" id="IPR008979">
    <property type="entry name" value="Galactose-bd-like_sf"/>
</dbReference>
<feature type="compositionally biased region" description="Low complexity" evidence="1">
    <location>
        <begin position="536"/>
        <end position="550"/>
    </location>
</feature>
<keyword evidence="3" id="KW-0732">Signal</keyword>
<proteinExistence type="predicted"/>
<evidence type="ECO:0000256" key="2">
    <source>
        <dbReference type="SAM" id="Phobius"/>
    </source>
</evidence>
<evidence type="ECO:0000313" key="6">
    <source>
        <dbReference type="RefSeq" id="XP_029658251.1"/>
    </source>
</evidence>
<dbReference type="Pfam" id="PF24135">
    <property type="entry name" value="DUF7402"/>
    <property type="match status" value="2"/>
</dbReference>
<feature type="compositionally biased region" description="Polar residues" evidence="1">
    <location>
        <begin position="323"/>
        <end position="336"/>
    </location>
</feature>
<feature type="transmembrane region" description="Helical" evidence="2">
    <location>
        <begin position="655"/>
        <end position="679"/>
    </location>
</feature>
<dbReference type="InterPro" id="IPR055826">
    <property type="entry name" value="DUF7402"/>
</dbReference>
<feature type="domain" description="DUF7402" evidence="4">
    <location>
        <begin position="333"/>
        <end position="434"/>
    </location>
</feature>
<reference evidence="6" key="1">
    <citation type="submission" date="2025-08" db="UniProtKB">
        <authorList>
            <consortium name="RefSeq"/>
        </authorList>
    </citation>
    <scope>IDENTIFICATION</scope>
</reference>
<dbReference type="KEGG" id="osn:115232490"/>
<feature type="signal peptide" evidence="3">
    <location>
        <begin position="1"/>
        <end position="18"/>
    </location>
</feature>
<evidence type="ECO:0000259" key="4">
    <source>
        <dbReference type="Pfam" id="PF24135"/>
    </source>
</evidence>
<gene>
    <name evidence="6" type="primary">LOC115232490</name>
</gene>
<feature type="region of interest" description="Disordered" evidence="1">
    <location>
        <begin position="567"/>
        <end position="598"/>
    </location>
</feature>
<evidence type="ECO:0000256" key="1">
    <source>
        <dbReference type="SAM" id="MobiDB-lite"/>
    </source>
</evidence>
<feature type="domain" description="DUF7402" evidence="4">
    <location>
        <begin position="80"/>
        <end position="181"/>
    </location>
</feature>